<feature type="signal peptide" evidence="1">
    <location>
        <begin position="1"/>
        <end position="20"/>
    </location>
</feature>
<dbReference type="EMBL" id="SRMQ01000007">
    <property type="protein sequence ID" value="TGJ76224.1"/>
    <property type="molecule type" value="Genomic_DNA"/>
</dbReference>
<dbReference type="Proteomes" id="UP000297714">
    <property type="component" value="Unassembled WGS sequence"/>
</dbReference>
<reference evidence="2 3" key="1">
    <citation type="submission" date="2019-04" db="EMBL/GenBank/DDBJ databases">
        <authorList>
            <person name="Poehlein A."/>
            <person name="Bengelsdorf F.R."/>
            <person name="Duerre P."/>
            <person name="Daniel R."/>
        </authorList>
    </citation>
    <scope>NUCLEOTIDE SEQUENCE [LARGE SCALE GENOMIC DNA]</scope>
    <source>
        <strain evidence="2 3">BS-1</strain>
    </source>
</reference>
<accession>A0A4Z0XXS1</accession>
<name>A0A4Z0XXS1_9FIRM</name>
<keyword evidence="1" id="KW-0732">Signal</keyword>
<protein>
    <recommendedName>
        <fullName evidence="4">Peptidase propeptide and YPEB domain protein</fullName>
    </recommendedName>
</protein>
<proteinExistence type="predicted"/>
<evidence type="ECO:0000313" key="2">
    <source>
        <dbReference type="EMBL" id="TGJ76224.1"/>
    </source>
</evidence>
<gene>
    <name evidence="2" type="ORF">CAGA_16870</name>
</gene>
<comment type="caution">
    <text evidence="2">The sequence shown here is derived from an EMBL/GenBank/DDBJ whole genome shotgun (WGS) entry which is preliminary data.</text>
</comment>
<dbReference type="AlphaFoldDB" id="A0A4Z0XXS1"/>
<keyword evidence="3" id="KW-1185">Reference proteome</keyword>
<evidence type="ECO:0000313" key="3">
    <source>
        <dbReference type="Proteomes" id="UP000297714"/>
    </source>
</evidence>
<evidence type="ECO:0000256" key="1">
    <source>
        <dbReference type="SAM" id="SignalP"/>
    </source>
</evidence>
<dbReference type="OrthoDB" id="9950130at2"/>
<feature type="chain" id="PRO_5038776568" description="Peptidase propeptide and YPEB domain protein" evidence="1">
    <location>
        <begin position="21"/>
        <end position="127"/>
    </location>
</feature>
<dbReference type="RefSeq" id="WP_135659770.1">
    <property type="nucleotide sequence ID" value="NZ_JAJUFJ010000003.1"/>
</dbReference>
<sequence>MKIKKVTVLIVLTLFLLIPAACTKAGSTKEQSAELQPTLTVQNIDLEEAESVIKNTIRLNYNQYRLELMNENLSYGGDQYYQFEISDHNRTVGPSIIVSKSNGMILCYYPDHSVSDVYQDEVFKTKC</sequence>
<evidence type="ECO:0008006" key="4">
    <source>
        <dbReference type="Google" id="ProtNLM"/>
    </source>
</evidence>
<organism evidence="2 3">
    <name type="scientific">Caproiciproducens galactitolivorans</name>
    <dbReference type="NCBI Taxonomy" id="642589"/>
    <lineage>
        <taxon>Bacteria</taxon>
        <taxon>Bacillati</taxon>
        <taxon>Bacillota</taxon>
        <taxon>Clostridia</taxon>
        <taxon>Eubacteriales</taxon>
        <taxon>Acutalibacteraceae</taxon>
        <taxon>Caproiciproducens</taxon>
    </lineage>
</organism>